<dbReference type="RefSeq" id="WP_179749360.1">
    <property type="nucleotide sequence ID" value="NZ_JACCBU010000001.1"/>
</dbReference>
<name>A0A7Y9I4I4_9ACTN</name>
<dbReference type="PROSITE" id="PS51318">
    <property type="entry name" value="TAT"/>
    <property type="match status" value="1"/>
</dbReference>
<dbReference type="Proteomes" id="UP000569914">
    <property type="component" value="Unassembled WGS sequence"/>
</dbReference>
<evidence type="ECO:0000313" key="3">
    <source>
        <dbReference type="Proteomes" id="UP000569914"/>
    </source>
</evidence>
<organism evidence="2 3">
    <name type="scientific">Microlunatus parietis</name>
    <dbReference type="NCBI Taxonomy" id="682979"/>
    <lineage>
        <taxon>Bacteria</taxon>
        <taxon>Bacillati</taxon>
        <taxon>Actinomycetota</taxon>
        <taxon>Actinomycetes</taxon>
        <taxon>Propionibacteriales</taxon>
        <taxon>Propionibacteriaceae</taxon>
        <taxon>Microlunatus</taxon>
    </lineage>
</organism>
<sequence length="680" mass="71446">MSSAFPLRRRRILQLGAASLATAAVGSSTTWPARAATPTVYDEASLSCELSGFGVHGSTGYLTSRGLSPVRHLRYDFANRQVTNLSYLPVTGANGKQNDGAYCLHPSPDGSVVYSAPWSGSDLYRWSTSTQAFTRVATSLGNLPYAMDVAPDGKVYVGLYDPAAGAIVRAYDPGTGTVTSLGQAVPAATSLYARWLSVDADHVYVATTRDGVLVRRPRNSGAWTELHRIPKPDGVTVTGYNGIALSASKVYALSGRTVLRMNLNGTGLETLTAPASLDRLVHDPATGALYVADVDRAIHRLSDGSSTFVKLAQSTSTLRHAGIGLADPGLLVGCTEDGIVWDLALATGAYQERNLAELAPQAAGGELVHSLCASTSASVAWVGGRNAVTMHNVSTGASIRYPVRGEAKAVGVCGNDLVAAIYPSTELHAIDRTTGAQRTLARIQNDQYRPMDLEVDDATGRVFIATKPNKGVADGALAVIKPAVANSLQVLKGLLPGQAVVSVDLDAGKIFLAGDRSAGDEAVPPGAAGAQITVLNLATLAVERTFTPLGEGTALMSIAHLDGLVYGVYKVPSGYWFAWDLAQGKRVAGSSKDANGNWVRMLPGYGEVVRHGGHVFAAVIAESAADVHLYRLGPGLTNAVLRNQDLGRSWYTFPQLGFIGSSMTAWTLSNRKLAKVDLTV</sequence>
<keyword evidence="1" id="KW-0732">Signal</keyword>
<dbReference type="SUPFAM" id="SSF75011">
    <property type="entry name" value="3-carboxy-cis,cis-mucoante lactonizing enzyme"/>
    <property type="match status" value="1"/>
</dbReference>
<accession>A0A7Y9I4I4</accession>
<dbReference type="Gene3D" id="2.130.10.10">
    <property type="entry name" value="YVTN repeat-like/Quinoprotein amine dehydrogenase"/>
    <property type="match status" value="1"/>
</dbReference>
<keyword evidence="3" id="KW-1185">Reference proteome</keyword>
<comment type="caution">
    <text evidence="2">The sequence shown here is derived from an EMBL/GenBank/DDBJ whole genome shotgun (WGS) entry which is preliminary data.</text>
</comment>
<gene>
    <name evidence="2" type="ORF">BKA15_001457</name>
</gene>
<dbReference type="AlphaFoldDB" id="A0A7Y9I4I4"/>
<dbReference type="InterPro" id="IPR006311">
    <property type="entry name" value="TAT_signal"/>
</dbReference>
<dbReference type="SUPFAM" id="SSF50969">
    <property type="entry name" value="YVTN repeat-like/Quinoprotein amine dehydrogenase"/>
    <property type="match status" value="1"/>
</dbReference>
<reference evidence="2 3" key="1">
    <citation type="submission" date="2020-07" db="EMBL/GenBank/DDBJ databases">
        <title>Sequencing the genomes of 1000 actinobacteria strains.</title>
        <authorList>
            <person name="Klenk H.-P."/>
        </authorList>
    </citation>
    <scope>NUCLEOTIDE SEQUENCE [LARGE SCALE GENOMIC DNA]</scope>
    <source>
        <strain evidence="2 3">DSM 22083</strain>
    </source>
</reference>
<proteinExistence type="predicted"/>
<protein>
    <submittedName>
        <fullName evidence="2">Sugar lactone lactonase YvrE</fullName>
    </submittedName>
</protein>
<dbReference type="InterPro" id="IPR015943">
    <property type="entry name" value="WD40/YVTN_repeat-like_dom_sf"/>
</dbReference>
<dbReference type="EMBL" id="JACCBU010000001">
    <property type="protein sequence ID" value="NYE70128.1"/>
    <property type="molecule type" value="Genomic_DNA"/>
</dbReference>
<dbReference type="InterPro" id="IPR011044">
    <property type="entry name" value="Quino_amine_DH_bsu"/>
</dbReference>
<evidence type="ECO:0000256" key="1">
    <source>
        <dbReference type="SAM" id="SignalP"/>
    </source>
</evidence>
<feature type="chain" id="PRO_5031384243" evidence="1">
    <location>
        <begin position="36"/>
        <end position="680"/>
    </location>
</feature>
<feature type="signal peptide" evidence="1">
    <location>
        <begin position="1"/>
        <end position="35"/>
    </location>
</feature>
<evidence type="ECO:0000313" key="2">
    <source>
        <dbReference type="EMBL" id="NYE70128.1"/>
    </source>
</evidence>